<dbReference type="Proteomes" id="UP000077519">
    <property type="component" value="Unassembled WGS sequence"/>
</dbReference>
<dbReference type="SUPFAM" id="SSF54637">
    <property type="entry name" value="Thioesterase/thiol ester dehydrase-isomerase"/>
    <property type="match status" value="1"/>
</dbReference>
<dbReference type="AlphaFoldDB" id="A0A177YEF3"/>
<organism evidence="2 3">
    <name type="scientific">Rhodococcoides kyotonense</name>
    <dbReference type="NCBI Taxonomy" id="398843"/>
    <lineage>
        <taxon>Bacteria</taxon>
        <taxon>Bacillati</taxon>
        <taxon>Actinomycetota</taxon>
        <taxon>Actinomycetes</taxon>
        <taxon>Mycobacteriales</taxon>
        <taxon>Nocardiaceae</taxon>
        <taxon>Rhodococcoides</taxon>
    </lineage>
</organism>
<name>A0A177YEF3_9NOCA</name>
<keyword evidence="3" id="KW-1185">Reference proteome</keyword>
<evidence type="ECO:0000259" key="1">
    <source>
        <dbReference type="Pfam" id="PF13452"/>
    </source>
</evidence>
<feature type="domain" description="FAS1-like dehydratase" evidence="1">
    <location>
        <begin position="22"/>
        <end position="147"/>
    </location>
</feature>
<sequence length="177" mass="18853">MSTVSISPSATGHILDRVGAHHVVSFTYEIGREKIKEFARAVQDDHLTHFDDGAGRELGHDGVIAPVTFVSVIGTAVLPELFENLLIGYGIGDILHTDQQIKLHRPLRAGDVLSSDLSLESFRQSGGSDIMVTANDITDASGELVATTKTTFVARTGGNPESENFQGVLDGVLRQGG</sequence>
<dbReference type="InterPro" id="IPR029069">
    <property type="entry name" value="HotDog_dom_sf"/>
</dbReference>
<gene>
    <name evidence="2" type="ORF">A3K89_21590</name>
</gene>
<protein>
    <submittedName>
        <fullName evidence="2">Acyl dehydratase</fullName>
    </submittedName>
</protein>
<dbReference type="EMBL" id="LVHI01000014">
    <property type="protein sequence ID" value="OAK53903.1"/>
    <property type="molecule type" value="Genomic_DNA"/>
</dbReference>
<accession>A0A177YEF3</accession>
<comment type="caution">
    <text evidence="2">The sequence shown here is derived from an EMBL/GenBank/DDBJ whole genome shotgun (WGS) entry which is preliminary data.</text>
</comment>
<dbReference type="RefSeq" id="WP_068426555.1">
    <property type="nucleotide sequence ID" value="NZ_LVHI01000014.1"/>
</dbReference>
<dbReference type="Pfam" id="PF13452">
    <property type="entry name" value="FAS1_DH_region"/>
    <property type="match status" value="1"/>
</dbReference>
<dbReference type="Gene3D" id="3.10.129.10">
    <property type="entry name" value="Hotdog Thioesterase"/>
    <property type="match status" value="1"/>
</dbReference>
<dbReference type="CDD" id="cd03441">
    <property type="entry name" value="R_hydratase_like"/>
    <property type="match status" value="1"/>
</dbReference>
<reference evidence="2 3" key="1">
    <citation type="submission" date="2016-03" db="EMBL/GenBank/DDBJ databases">
        <title>Genome sequence of Rhodococcus kyotonensis KB10.</title>
        <authorList>
            <person name="Jeong H."/>
            <person name="Hong C.E."/>
            <person name="Jo S.H."/>
            <person name="Park J.M."/>
        </authorList>
    </citation>
    <scope>NUCLEOTIDE SEQUENCE [LARGE SCALE GENOMIC DNA]</scope>
    <source>
        <strain evidence="2 3">KB10</strain>
    </source>
</reference>
<evidence type="ECO:0000313" key="2">
    <source>
        <dbReference type="EMBL" id="OAK53903.1"/>
    </source>
</evidence>
<dbReference type="InterPro" id="IPR039569">
    <property type="entry name" value="FAS1-like_DH_region"/>
</dbReference>
<proteinExistence type="predicted"/>
<evidence type="ECO:0000313" key="3">
    <source>
        <dbReference type="Proteomes" id="UP000077519"/>
    </source>
</evidence>